<dbReference type="InterPro" id="IPR000719">
    <property type="entry name" value="Prot_kinase_dom"/>
</dbReference>
<dbReference type="InterPro" id="IPR017441">
    <property type="entry name" value="Protein_kinase_ATP_BS"/>
</dbReference>
<evidence type="ECO:0000256" key="1">
    <source>
        <dbReference type="ARBA" id="ARBA00022527"/>
    </source>
</evidence>
<dbReference type="InterPro" id="IPR008271">
    <property type="entry name" value="Ser/Thr_kinase_AS"/>
</dbReference>
<evidence type="ECO:0000256" key="4">
    <source>
        <dbReference type="ARBA" id="ARBA00022777"/>
    </source>
</evidence>
<dbReference type="SMART" id="SM00220">
    <property type="entry name" value="S_TKc"/>
    <property type="match status" value="1"/>
</dbReference>
<evidence type="ECO:0000259" key="6">
    <source>
        <dbReference type="PROSITE" id="PS50011"/>
    </source>
</evidence>
<dbReference type="SUPFAM" id="SSF56112">
    <property type="entry name" value="Protein kinase-like (PK-like)"/>
    <property type="match status" value="1"/>
</dbReference>
<name>A0A3B1A0A5_9ZZZZ</name>
<proteinExistence type="predicted"/>
<evidence type="ECO:0000313" key="7">
    <source>
        <dbReference type="EMBL" id="VAW99188.1"/>
    </source>
</evidence>
<reference evidence="7" key="1">
    <citation type="submission" date="2018-06" db="EMBL/GenBank/DDBJ databases">
        <authorList>
            <person name="Zhirakovskaya E."/>
        </authorList>
    </citation>
    <scope>NUCLEOTIDE SEQUENCE</scope>
</reference>
<keyword evidence="1" id="KW-0723">Serine/threonine-protein kinase</keyword>
<dbReference type="PROSITE" id="PS00108">
    <property type="entry name" value="PROTEIN_KINASE_ST"/>
    <property type="match status" value="1"/>
</dbReference>
<protein>
    <recommendedName>
        <fullName evidence="6">Protein kinase domain-containing protein</fullName>
    </recommendedName>
</protein>
<feature type="non-terminal residue" evidence="7">
    <location>
        <position position="1"/>
    </location>
</feature>
<accession>A0A3B1A0A5</accession>
<evidence type="ECO:0000256" key="5">
    <source>
        <dbReference type="ARBA" id="ARBA00022840"/>
    </source>
</evidence>
<feature type="domain" description="Protein kinase" evidence="6">
    <location>
        <begin position="24"/>
        <end position="286"/>
    </location>
</feature>
<dbReference type="AlphaFoldDB" id="A0A3B1A0A5"/>
<evidence type="ECO:0000256" key="2">
    <source>
        <dbReference type="ARBA" id="ARBA00022679"/>
    </source>
</evidence>
<dbReference type="Gene3D" id="3.30.200.20">
    <property type="entry name" value="Phosphorylase Kinase, domain 1"/>
    <property type="match status" value="1"/>
</dbReference>
<organism evidence="7">
    <name type="scientific">hydrothermal vent metagenome</name>
    <dbReference type="NCBI Taxonomy" id="652676"/>
    <lineage>
        <taxon>unclassified sequences</taxon>
        <taxon>metagenomes</taxon>
        <taxon>ecological metagenomes</taxon>
    </lineage>
</organism>
<keyword evidence="3" id="KW-0547">Nucleotide-binding</keyword>
<dbReference type="GO" id="GO:0005524">
    <property type="term" value="F:ATP binding"/>
    <property type="evidence" value="ECO:0007669"/>
    <property type="project" value="UniProtKB-KW"/>
</dbReference>
<dbReference type="GO" id="GO:0004674">
    <property type="term" value="F:protein serine/threonine kinase activity"/>
    <property type="evidence" value="ECO:0007669"/>
    <property type="project" value="UniProtKB-KW"/>
</dbReference>
<keyword evidence="5" id="KW-0067">ATP-binding</keyword>
<evidence type="ECO:0000256" key="3">
    <source>
        <dbReference type="ARBA" id="ARBA00022741"/>
    </source>
</evidence>
<gene>
    <name evidence="7" type="ORF">MNBD_GAMMA21-2694</name>
</gene>
<dbReference type="FunFam" id="1.10.510.10:FF:000021">
    <property type="entry name" value="Serine/threonine protein kinase"/>
    <property type="match status" value="1"/>
</dbReference>
<dbReference type="PANTHER" id="PTHR43289">
    <property type="entry name" value="MITOGEN-ACTIVATED PROTEIN KINASE KINASE KINASE 20-RELATED"/>
    <property type="match status" value="1"/>
</dbReference>
<keyword evidence="2" id="KW-0808">Transferase</keyword>
<sequence>EESAVAHILDASKITPGYIIANRYKVIKHIGKGAFGVVVLVEDMMVSDQIILKFLNAHMSSDENIIQRFIHELRYARKITHEKIIRIYDFITFGNTYAISMEYFESHSLAFEMKTNKNPSVKRTINTFRQICQGVGFAHQQDVVHRDLKPANILVDSNDEVKIVDFGLAAAASSADSRITKTGILVGTPTYMAPEQVRARTIDQRTDIYSLGILLYEIFVGRAPYKGEDHLATLFQHVEGKAVPASKANPKISDELSGIIMKTMSLNPDDRYQTAEDLSTALDELLQNEPD</sequence>
<dbReference type="PANTHER" id="PTHR43289:SF34">
    <property type="entry name" value="SERINE_THREONINE-PROTEIN KINASE YBDM-RELATED"/>
    <property type="match status" value="1"/>
</dbReference>
<dbReference type="InterPro" id="IPR011009">
    <property type="entry name" value="Kinase-like_dom_sf"/>
</dbReference>
<dbReference type="PROSITE" id="PS00107">
    <property type="entry name" value="PROTEIN_KINASE_ATP"/>
    <property type="match status" value="1"/>
</dbReference>
<keyword evidence="4" id="KW-0418">Kinase</keyword>
<dbReference type="PIRSF" id="PIRSF000654">
    <property type="entry name" value="Integrin-linked_kinase"/>
    <property type="match status" value="1"/>
</dbReference>
<dbReference type="Gene3D" id="1.10.510.10">
    <property type="entry name" value="Transferase(Phosphotransferase) domain 1"/>
    <property type="match status" value="1"/>
</dbReference>
<dbReference type="Pfam" id="PF00069">
    <property type="entry name" value="Pkinase"/>
    <property type="match status" value="1"/>
</dbReference>
<dbReference type="EMBL" id="UOFR01000066">
    <property type="protein sequence ID" value="VAW99188.1"/>
    <property type="molecule type" value="Genomic_DNA"/>
</dbReference>
<dbReference type="PROSITE" id="PS50011">
    <property type="entry name" value="PROTEIN_KINASE_DOM"/>
    <property type="match status" value="1"/>
</dbReference>
<dbReference type="CDD" id="cd14014">
    <property type="entry name" value="STKc_PknB_like"/>
    <property type="match status" value="1"/>
</dbReference>